<evidence type="ECO:0000256" key="4">
    <source>
        <dbReference type="PROSITE-ProRule" id="PRU00335"/>
    </source>
</evidence>
<dbReference type="Gene3D" id="1.10.357.10">
    <property type="entry name" value="Tetracycline Repressor, domain 2"/>
    <property type="match status" value="1"/>
</dbReference>
<dbReference type="Proteomes" id="UP001139971">
    <property type="component" value="Unassembled WGS sequence"/>
</dbReference>
<dbReference type="InterPro" id="IPR036271">
    <property type="entry name" value="Tet_transcr_reg_TetR-rel_C_sf"/>
</dbReference>
<comment type="caution">
    <text evidence="7">The sequence shown here is derived from an EMBL/GenBank/DDBJ whole genome shotgun (WGS) entry which is preliminary data.</text>
</comment>
<keyword evidence="8" id="KW-1185">Reference proteome</keyword>
<dbReference type="PROSITE" id="PS50977">
    <property type="entry name" value="HTH_TETR_2"/>
    <property type="match status" value="1"/>
</dbReference>
<dbReference type="Gene3D" id="1.10.10.60">
    <property type="entry name" value="Homeodomain-like"/>
    <property type="match status" value="1"/>
</dbReference>
<evidence type="ECO:0000256" key="5">
    <source>
        <dbReference type="SAM" id="Phobius"/>
    </source>
</evidence>
<keyword evidence="1" id="KW-0805">Transcription regulation</keyword>
<dbReference type="Pfam" id="PF00440">
    <property type="entry name" value="TetR_N"/>
    <property type="match status" value="1"/>
</dbReference>
<evidence type="ECO:0000256" key="1">
    <source>
        <dbReference type="ARBA" id="ARBA00023015"/>
    </source>
</evidence>
<dbReference type="SUPFAM" id="SSF48498">
    <property type="entry name" value="Tetracyclin repressor-like, C-terminal domain"/>
    <property type="match status" value="1"/>
</dbReference>
<dbReference type="GO" id="GO:0003677">
    <property type="term" value="F:DNA binding"/>
    <property type="evidence" value="ECO:0007669"/>
    <property type="project" value="UniProtKB-UniRule"/>
</dbReference>
<reference evidence="7" key="1">
    <citation type="submission" date="2023-02" db="EMBL/GenBank/DDBJ databases">
        <title>Tahibacter soli sp. nov. isolated from soil.</title>
        <authorList>
            <person name="Baek J.H."/>
            <person name="Lee J.K."/>
            <person name="Choi D.G."/>
            <person name="Jeon C.O."/>
        </authorList>
    </citation>
    <scope>NUCLEOTIDE SEQUENCE</scope>
    <source>
        <strain evidence="7">BL</strain>
    </source>
</reference>
<dbReference type="SUPFAM" id="SSF46689">
    <property type="entry name" value="Homeodomain-like"/>
    <property type="match status" value="1"/>
</dbReference>
<dbReference type="PRINTS" id="PR00455">
    <property type="entry name" value="HTHTETR"/>
</dbReference>
<keyword evidence="5" id="KW-1133">Transmembrane helix</keyword>
<keyword evidence="3" id="KW-0804">Transcription</keyword>
<evidence type="ECO:0000313" key="7">
    <source>
        <dbReference type="EMBL" id="MDC8013552.1"/>
    </source>
</evidence>
<evidence type="ECO:0000256" key="2">
    <source>
        <dbReference type="ARBA" id="ARBA00023125"/>
    </source>
</evidence>
<feature type="transmembrane region" description="Helical" evidence="5">
    <location>
        <begin position="152"/>
        <end position="170"/>
    </location>
</feature>
<feature type="DNA-binding region" description="H-T-H motif" evidence="4">
    <location>
        <begin position="32"/>
        <end position="51"/>
    </location>
</feature>
<evidence type="ECO:0000313" key="8">
    <source>
        <dbReference type="Proteomes" id="UP001139971"/>
    </source>
</evidence>
<dbReference type="InterPro" id="IPR009057">
    <property type="entry name" value="Homeodomain-like_sf"/>
</dbReference>
<keyword evidence="5" id="KW-0472">Membrane</keyword>
<dbReference type="PANTHER" id="PTHR47506:SF7">
    <property type="entry name" value="TRANSCRIPTIONAL REGULATORY PROTEIN"/>
    <property type="match status" value="1"/>
</dbReference>
<accession>A0A9X3YJQ7</accession>
<dbReference type="PANTHER" id="PTHR47506">
    <property type="entry name" value="TRANSCRIPTIONAL REGULATORY PROTEIN"/>
    <property type="match status" value="1"/>
</dbReference>
<dbReference type="InterPro" id="IPR001647">
    <property type="entry name" value="HTH_TetR"/>
</dbReference>
<evidence type="ECO:0000259" key="6">
    <source>
        <dbReference type="PROSITE" id="PS50977"/>
    </source>
</evidence>
<dbReference type="EMBL" id="JAOVZO020000017">
    <property type="protein sequence ID" value="MDC8013552.1"/>
    <property type="molecule type" value="Genomic_DNA"/>
</dbReference>
<sequence>MKVSREQAAQNRENIVDVAGALFRERGYDGVGIADIMQAAGLTHGGFYRHFASKDDLADEASRAALAASARRWRQVIDDAPERPLAALLREYLSERHRDAPDRGCLLAMIGTDAARQSDAVRTGIGEAVTRMIDGVARLLPDRLRSTRRRKAAATLAGMVGALVLARAVGDAALSKEILDAAATELERGSAT</sequence>
<evidence type="ECO:0000256" key="3">
    <source>
        <dbReference type="ARBA" id="ARBA00023163"/>
    </source>
</evidence>
<dbReference type="AlphaFoldDB" id="A0A9X3YJQ7"/>
<dbReference type="RefSeq" id="WP_263545758.1">
    <property type="nucleotide sequence ID" value="NZ_JAOVZO020000017.1"/>
</dbReference>
<protein>
    <submittedName>
        <fullName evidence="7">TetR/AcrR family transcriptional regulator</fullName>
    </submittedName>
</protein>
<keyword evidence="2 4" id="KW-0238">DNA-binding</keyword>
<gene>
    <name evidence="7" type="ORF">OD750_013500</name>
</gene>
<feature type="domain" description="HTH tetR-type" evidence="6">
    <location>
        <begin position="9"/>
        <end position="69"/>
    </location>
</feature>
<name>A0A9X3YJQ7_9GAMM</name>
<keyword evidence="5" id="KW-0812">Transmembrane</keyword>
<organism evidence="7 8">
    <name type="scientific">Tahibacter soli</name>
    <dbReference type="NCBI Taxonomy" id="2983605"/>
    <lineage>
        <taxon>Bacteria</taxon>
        <taxon>Pseudomonadati</taxon>
        <taxon>Pseudomonadota</taxon>
        <taxon>Gammaproteobacteria</taxon>
        <taxon>Lysobacterales</taxon>
        <taxon>Rhodanobacteraceae</taxon>
        <taxon>Tahibacter</taxon>
    </lineage>
</organism>
<proteinExistence type="predicted"/>